<dbReference type="PROSITE" id="PS50110">
    <property type="entry name" value="RESPONSE_REGULATORY"/>
    <property type="match status" value="1"/>
</dbReference>
<dbReference type="InterPro" id="IPR035919">
    <property type="entry name" value="EAL_sf"/>
</dbReference>
<feature type="domain" description="EAL" evidence="3">
    <location>
        <begin position="323"/>
        <end position="577"/>
    </location>
</feature>
<evidence type="ECO:0000259" key="2">
    <source>
        <dbReference type="PROSITE" id="PS50110"/>
    </source>
</evidence>
<dbReference type="Gene3D" id="3.20.20.450">
    <property type="entry name" value="EAL domain"/>
    <property type="match status" value="1"/>
</dbReference>
<name>A0ABW8PYX3_9GAMM</name>
<dbReference type="CDD" id="cd01948">
    <property type="entry name" value="EAL"/>
    <property type="match status" value="1"/>
</dbReference>
<dbReference type="Pfam" id="PF00990">
    <property type="entry name" value="GGDEF"/>
    <property type="match status" value="1"/>
</dbReference>
<dbReference type="SMART" id="SM00267">
    <property type="entry name" value="GGDEF"/>
    <property type="match status" value="1"/>
</dbReference>
<dbReference type="PANTHER" id="PTHR33121:SF70">
    <property type="entry name" value="SIGNALING PROTEIN YKOW"/>
    <property type="match status" value="1"/>
</dbReference>
<sequence length="582" mass="65551">MPLNQQADILIVDDHAVNCELLMSLLEDEGFTEVEALLDPRLVMPRLQQRRPDLIFLDIRMPHLSGLELLSQMQAQWPETLPPVIVLTANTDQETRHQALALGARDFLTKPFDHQEVVQRLSNILQEHLRLQQQRVRADQLEALVAERTQELARQAVTDSLTGLPNRDGLLQRLGERLQRGEDQLVLFFVFHGIKEMTRLHGLEVADHLTQALRDQALAHQQEGDQWGVWSQGEWVLLRPCPAVEQLESEALEQQIQPLIHQLRQPLYFRQFRLAVQVRVGASATCGPRNAETLIRLAALAVPKEFNRWQEYSPALEASLQRQLSLQEALDQAISQQQLSLVFQPKIWVPELACRGAEALLRWEHPELGRISPADFIPLAEQTGQIMALGRWVQEAACRQLQAWRDQLPADFVLAVNVASQQLADPDFAQQWLATLADYQLPPTALEIEVTESGLMQDMDEALKQLSQLAEAGVSIAIDDFGTGYSSLAYLKNLPVSVLKIDRAFIQDMHVDPQAAQLVDTIIQLAASMGFITVAEGVEEEAQLHQLMAQGCPIIQGYYFSPPVPARVFLAQLNNTDWPPCP</sequence>
<dbReference type="PANTHER" id="PTHR33121">
    <property type="entry name" value="CYCLIC DI-GMP PHOSPHODIESTERASE PDEF"/>
    <property type="match status" value="1"/>
</dbReference>
<evidence type="ECO:0000313" key="5">
    <source>
        <dbReference type="Proteomes" id="UP001621714"/>
    </source>
</evidence>
<dbReference type="SUPFAM" id="SSF55073">
    <property type="entry name" value="Nucleotide cyclase"/>
    <property type="match status" value="1"/>
</dbReference>
<organism evidence="4 5">
    <name type="scientific">Marinospirillum alkalitolerans</name>
    <dbReference type="NCBI Taxonomy" id="3123374"/>
    <lineage>
        <taxon>Bacteria</taxon>
        <taxon>Pseudomonadati</taxon>
        <taxon>Pseudomonadota</taxon>
        <taxon>Gammaproteobacteria</taxon>
        <taxon>Oceanospirillales</taxon>
        <taxon>Oceanospirillaceae</taxon>
        <taxon>Marinospirillum</taxon>
    </lineage>
</organism>
<protein>
    <submittedName>
        <fullName evidence="4">EAL domain-containing protein</fullName>
    </submittedName>
</protein>
<dbReference type="SMART" id="SM00052">
    <property type="entry name" value="EAL"/>
    <property type="match status" value="1"/>
</dbReference>
<reference evidence="4 5" key="1">
    <citation type="submission" date="2024-02" db="EMBL/GenBank/DDBJ databases">
        <title>Marinospirillum sp. MEB 164 isolated from Lonar lake sediment.</title>
        <authorList>
            <person name="Joshi A."/>
            <person name="Thite S."/>
        </authorList>
    </citation>
    <scope>NUCLEOTIDE SEQUENCE [LARGE SCALE GENOMIC DNA]</scope>
    <source>
        <strain evidence="4 5">MEB164</strain>
    </source>
</reference>
<evidence type="ECO:0000256" key="1">
    <source>
        <dbReference type="PROSITE-ProRule" id="PRU00169"/>
    </source>
</evidence>
<dbReference type="InterPro" id="IPR043128">
    <property type="entry name" value="Rev_trsase/Diguanyl_cyclase"/>
</dbReference>
<dbReference type="InterPro" id="IPR001633">
    <property type="entry name" value="EAL_dom"/>
</dbReference>
<dbReference type="SUPFAM" id="SSF141868">
    <property type="entry name" value="EAL domain-like"/>
    <property type="match status" value="1"/>
</dbReference>
<proteinExistence type="predicted"/>
<dbReference type="RefSeq" id="WP_405339355.1">
    <property type="nucleotide sequence ID" value="NZ_JBANFI010000004.1"/>
</dbReference>
<dbReference type="InterPro" id="IPR000160">
    <property type="entry name" value="GGDEF_dom"/>
</dbReference>
<feature type="domain" description="Response regulatory" evidence="2">
    <location>
        <begin position="8"/>
        <end position="125"/>
    </location>
</feature>
<dbReference type="InterPro" id="IPR029787">
    <property type="entry name" value="Nucleotide_cyclase"/>
</dbReference>
<dbReference type="CDD" id="cd17551">
    <property type="entry name" value="REC_RpfG-like"/>
    <property type="match status" value="1"/>
</dbReference>
<gene>
    <name evidence="4" type="ORF">V6U78_08385</name>
</gene>
<dbReference type="EMBL" id="JBANFI010000004">
    <property type="protein sequence ID" value="MFK7161051.1"/>
    <property type="molecule type" value="Genomic_DNA"/>
</dbReference>
<dbReference type="Gene3D" id="3.40.50.2300">
    <property type="match status" value="1"/>
</dbReference>
<feature type="modified residue" description="4-aspartylphosphate" evidence="1">
    <location>
        <position position="58"/>
    </location>
</feature>
<dbReference type="SMART" id="SM00448">
    <property type="entry name" value="REC"/>
    <property type="match status" value="1"/>
</dbReference>
<dbReference type="Pfam" id="PF00563">
    <property type="entry name" value="EAL"/>
    <property type="match status" value="1"/>
</dbReference>
<keyword evidence="5" id="KW-1185">Reference proteome</keyword>
<dbReference type="InterPro" id="IPR001789">
    <property type="entry name" value="Sig_transdc_resp-reg_receiver"/>
</dbReference>
<dbReference type="SUPFAM" id="SSF52172">
    <property type="entry name" value="CheY-like"/>
    <property type="match status" value="1"/>
</dbReference>
<dbReference type="InterPro" id="IPR011006">
    <property type="entry name" value="CheY-like_superfamily"/>
</dbReference>
<dbReference type="PROSITE" id="PS50883">
    <property type="entry name" value="EAL"/>
    <property type="match status" value="1"/>
</dbReference>
<dbReference type="Pfam" id="PF00072">
    <property type="entry name" value="Response_reg"/>
    <property type="match status" value="1"/>
</dbReference>
<accession>A0ABW8PYX3</accession>
<dbReference type="InterPro" id="IPR050706">
    <property type="entry name" value="Cyclic-di-GMP_PDE-like"/>
</dbReference>
<evidence type="ECO:0000259" key="3">
    <source>
        <dbReference type="PROSITE" id="PS50883"/>
    </source>
</evidence>
<comment type="caution">
    <text evidence="4">The sequence shown here is derived from an EMBL/GenBank/DDBJ whole genome shotgun (WGS) entry which is preliminary data.</text>
</comment>
<evidence type="ECO:0000313" key="4">
    <source>
        <dbReference type="EMBL" id="MFK7161051.1"/>
    </source>
</evidence>
<dbReference type="Proteomes" id="UP001621714">
    <property type="component" value="Unassembled WGS sequence"/>
</dbReference>
<dbReference type="Gene3D" id="3.30.70.270">
    <property type="match status" value="1"/>
</dbReference>
<keyword evidence="1" id="KW-0597">Phosphoprotein</keyword>